<keyword evidence="1 2" id="KW-0371">Homeobox</keyword>
<dbReference type="OrthoDB" id="6159439at2759"/>
<keyword evidence="1 2" id="KW-0539">Nucleus</keyword>
<dbReference type="SUPFAM" id="SSF46689">
    <property type="entry name" value="Homeodomain-like"/>
    <property type="match status" value="1"/>
</dbReference>
<protein>
    <submittedName>
        <fullName evidence="5">Ventrally expressed dharma/bozozok antagonist</fullName>
    </submittedName>
</protein>
<reference evidence="5" key="2">
    <citation type="submission" date="2025-09" db="UniProtKB">
        <authorList>
            <consortium name="Ensembl"/>
        </authorList>
    </citation>
    <scope>IDENTIFICATION</scope>
</reference>
<dbReference type="CTD" id="368201"/>
<feature type="compositionally biased region" description="Low complexity" evidence="3">
    <location>
        <begin position="113"/>
        <end position="129"/>
    </location>
</feature>
<reference evidence="5" key="1">
    <citation type="submission" date="2025-08" db="UniProtKB">
        <authorList>
            <consortium name="Ensembl"/>
        </authorList>
    </citation>
    <scope>IDENTIFICATION</scope>
</reference>
<dbReference type="CDD" id="cd00086">
    <property type="entry name" value="homeodomain"/>
    <property type="match status" value="1"/>
</dbReference>
<evidence type="ECO:0000256" key="2">
    <source>
        <dbReference type="RuleBase" id="RU000682"/>
    </source>
</evidence>
<evidence type="ECO:0000256" key="3">
    <source>
        <dbReference type="SAM" id="MobiDB-lite"/>
    </source>
</evidence>
<dbReference type="GeneTree" id="ENSGT00940000167350"/>
<feature type="compositionally biased region" description="Polar residues" evidence="3">
    <location>
        <begin position="9"/>
        <end position="44"/>
    </location>
</feature>
<dbReference type="Pfam" id="PF00046">
    <property type="entry name" value="Homeodomain"/>
    <property type="match status" value="1"/>
</dbReference>
<dbReference type="GO" id="GO:1990837">
    <property type="term" value="F:sequence-specific double-stranded DNA binding"/>
    <property type="evidence" value="ECO:0007669"/>
    <property type="project" value="TreeGrafter"/>
</dbReference>
<evidence type="ECO:0000259" key="4">
    <source>
        <dbReference type="PROSITE" id="PS50071"/>
    </source>
</evidence>
<dbReference type="GO" id="GO:0009953">
    <property type="term" value="P:dorsal/ventral pattern formation"/>
    <property type="evidence" value="ECO:0007669"/>
    <property type="project" value="Ensembl"/>
</dbReference>
<dbReference type="InterPro" id="IPR042768">
    <property type="entry name" value="MNX1/Ceh-12"/>
</dbReference>
<sequence>MKGPFSIEWLSQSSRDTASQTTRTSAGTWPSSAQAGLCSSSTAPESLPGFYCSKREAGADARQTAHGSPSAQGQGPSSSAQSAPHNTQAEVGFSSSADEEETSGYESEGGGSPSRAVAENAAADSPAASRRPRTAFTVEQINRLEKAFKKNAYLGSHDKAELCQRLRLSDKQIRNWFQNRRMKLKRTLQDALAQACQAKVASQLMHYPELQAFRSSPYPNYYPVQETTASYLPPSGLHYTSSPAVGAIPALPVDSLYQFSGLPCLVPPPGGPPLMPYQPYPPHY</sequence>
<evidence type="ECO:0000256" key="1">
    <source>
        <dbReference type="PROSITE-ProRule" id="PRU00108"/>
    </source>
</evidence>
<dbReference type="InterPro" id="IPR001356">
    <property type="entry name" value="HD"/>
</dbReference>
<feature type="DNA-binding region" description="Homeobox" evidence="1">
    <location>
        <begin position="129"/>
        <end position="188"/>
    </location>
</feature>
<feature type="region of interest" description="Disordered" evidence="3">
    <location>
        <begin position="1"/>
        <end position="134"/>
    </location>
</feature>
<dbReference type="GO" id="GO:0036342">
    <property type="term" value="P:post-anal tail morphogenesis"/>
    <property type="evidence" value="ECO:0007669"/>
    <property type="project" value="Ensembl"/>
</dbReference>
<dbReference type="GO" id="GO:0005634">
    <property type="term" value="C:nucleus"/>
    <property type="evidence" value="ECO:0007669"/>
    <property type="project" value="UniProtKB-SubCell"/>
</dbReference>
<dbReference type="Gene3D" id="1.10.10.60">
    <property type="entry name" value="Homeodomain-like"/>
    <property type="match status" value="1"/>
</dbReference>
<keyword evidence="6" id="KW-1185">Reference proteome</keyword>
<dbReference type="GO" id="GO:0042661">
    <property type="term" value="P:regulation of mesodermal cell fate specification"/>
    <property type="evidence" value="ECO:0007669"/>
    <property type="project" value="Ensembl"/>
</dbReference>
<dbReference type="InterPro" id="IPR009057">
    <property type="entry name" value="Homeodomain-like_sf"/>
</dbReference>
<feature type="compositionally biased region" description="Low complexity" evidence="3">
    <location>
        <begin position="67"/>
        <end position="84"/>
    </location>
</feature>
<dbReference type="STRING" id="1676925.ENSPKIP00000027089"/>
<dbReference type="KEGG" id="pki:111851487"/>
<dbReference type="GO" id="GO:0060061">
    <property type="term" value="P:Spemann organizer formation"/>
    <property type="evidence" value="ECO:0007669"/>
    <property type="project" value="Ensembl"/>
</dbReference>
<name>A0A3B3S8J8_9TELE</name>
<dbReference type="GO" id="GO:0042663">
    <property type="term" value="P:regulation of endodermal cell fate specification"/>
    <property type="evidence" value="ECO:0007669"/>
    <property type="project" value="Ensembl"/>
</dbReference>
<dbReference type="PROSITE" id="PS50071">
    <property type="entry name" value="HOMEOBOX_2"/>
    <property type="match status" value="1"/>
</dbReference>
<feature type="domain" description="Homeobox" evidence="4">
    <location>
        <begin position="127"/>
        <end position="187"/>
    </location>
</feature>
<comment type="subcellular location">
    <subcellularLocation>
        <location evidence="1 2">Nucleus</location>
    </subcellularLocation>
</comment>
<dbReference type="PANTHER" id="PTHR24335:SF5">
    <property type="entry name" value="HOMEOBOX PROTEIN VED"/>
    <property type="match status" value="1"/>
</dbReference>
<accession>A0A3B3S8J8</accession>
<organism evidence="5 6">
    <name type="scientific">Paramormyrops kingsleyae</name>
    <dbReference type="NCBI Taxonomy" id="1676925"/>
    <lineage>
        <taxon>Eukaryota</taxon>
        <taxon>Metazoa</taxon>
        <taxon>Chordata</taxon>
        <taxon>Craniata</taxon>
        <taxon>Vertebrata</taxon>
        <taxon>Euteleostomi</taxon>
        <taxon>Actinopterygii</taxon>
        <taxon>Neopterygii</taxon>
        <taxon>Teleostei</taxon>
        <taxon>Osteoglossocephala</taxon>
        <taxon>Osteoglossomorpha</taxon>
        <taxon>Osteoglossiformes</taxon>
        <taxon>Mormyridae</taxon>
        <taxon>Paramormyrops</taxon>
    </lineage>
</organism>
<evidence type="ECO:0000313" key="5">
    <source>
        <dbReference type="Ensembl" id="ENSPKIP00000027089.1"/>
    </source>
</evidence>
<feature type="compositionally biased region" description="Polar residues" evidence="3">
    <location>
        <begin position="85"/>
        <end position="96"/>
    </location>
</feature>
<evidence type="ECO:0000313" key="6">
    <source>
        <dbReference type="Proteomes" id="UP000261540"/>
    </source>
</evidence>
<keyword evidence="1 2" id="KW-0238">DNA-binding</keyword>
<dbReference type="AlphaFoldDB" id="A0A3B3S8J8"/>
<dbReference type="Ensembl" id="ENSPKIT00000007854.1">
    <property type="protein sequence ID" value="ENSPKIP00000027089.1"/>
    <property type="gene ID" value="ENSPKIG00000009304.1"/>
</dbReference>
<proteinExistence type="predicted"/>
<dbReference type="SMART" id="SM00389">
    <property type="entry name" value="HOX"/>
    <property type="match status" value="1"/>
</dbReference>
<dbReference type="GO" id="GO:0048812">
    <property type="term" value="P:neuron projection morphogenesis"/>
    <property type="evidence" value="ECO:0007669"/>
    <property type="project" value="TreeGrafter"/>
</dbReference>
<dbReference type="Proteomes" id="UP000261540">
    <property type="component" value="Unplaced"/>
</dbReference>
<dbReference type="PANTHER" id="PTHR24335">
    <property type="entry name" value="MOTOR NEURON AND PANCREAS HOMEOBOX PROTEIN"/>
    <property type="match status" value="1"/>
</dbReference>
<dbReference type="GO" id="GO:0021520">
    <property type="term" value="P:spinal cord motor neuron cell fate specification"/>
    <property type="evidence" value="ECO:0007669"/>
    <property type="project" value="InterPro"/>
</dbReference>